<dbReference type="InterPro" id="IPR001707">
    <property type="entry name" value="Cmp_AcTrfase"/>
</dbReference>
<evidence type="ECO:0000313" key="2">
    <source>
        <dbReference type="EMBL" id="TCZ73686.1"/>
    </source>
</evidence>
<dbReference type="Proteomes" id="UP000295164">
    <property type="component" value="Unassembled WGS sequence"/>
</dbReference>
<dbReference type="PIRSF" id="PIRSF000440">
    <property type="entry name" value="CAT"/>
    <property type="match status" value="1"/>
</dbReference>
<organism evidence="2 3">
    <name type="scientific">Flaviaesturariibacter aridisoli</name>
    <dbReference type="NCBI Taxonomy" id="2545761"/>
    <lineage>
        <taxon>Bacteria</taxon>
        <taxon>Pseudomonadati</taxon>
        <taxon>Bacteroidota</taxon>
        <taxon>Chitinophagia</taxon>
        <taxon>Chitinophagales</taxon>
        <taxon>Chitinophagaceae</taxon>
        <taxon>Flaviaestuariibacter</taxon>
    </lineage>
</organism>
<keyword evidence="2" id="KW-0808">Transferase</keyword>
<dbReference type="PANTHER" id="PTHR38474:SF1">
    <property type="entry name" value="SLR0299 PROTEIN"/>
    <property type="match status" value="1"/>
</dbReference>
<dbReference type="SMART" id="SM01059">
    <property type="entry name" value="CAT"/>
    <property type="match status" value="1"/>
</dbReference>
<dbReference type="SUPFAM" id="SSF52777">
    <property type="entry name" value="CoA-dependent acyltransferases"/>
    <property type="match status" value="1"/>
</dbReference>
<comment type="caution">
    <text evidence="2">The sequence shown here is derived from an EMBL/GenBank/DDBJ whole genome shotgun (WGS) entry which is preliminary data.</text>
</comment>
<dbReference type="OrthoDB" id="9801766at2"/>
<gene>
    <name evidence="2" type="ORF">E0486_05230</name>
</gene>
<feature type="active site" description="Proton acceptor" evidence="1">
    <location>
        <position position="186"/>
    </location>
</feature>
<proteinExistence type="predicted"/>
<name>A0A4R4E2K4_9BACT</name>
<accession>A0A4R4E2K4</accession>
<protein>
    <submittedName>
        <fullName evidence="2">Chloramphenicol acetyltransferase</fullName>
    </submittedName>
</protein>
<dbReference type="PANTHER" id="PTHR38474">
    <property type="entry name" value="SLR0299 PROTEIN"/>
    <property type="match status" value="1"/>
</dbReference>
<reference evidence="2 3" key="1">
    <citation type="submission" date="2019-03" db="EMBL/GenBank/DDBJ databases">
        <authorList>
            <person name="Kim M.K.M."/>
        </authorList>
    </citation>
    <scope>NUCLEOTIDE SEQUENCE [LARGE SCALE GENOMIC DNA]</scope>
    <source>
        <strain evidence="2 3">17J68-15</strain>
    </source>
</reference>
<dbReference type="RefSeq" id="WP_131851091.1">
    <property type="nucleotide sequence ID" value="NZ_SKFH01000005.1"/>
</dbReference>
<dbReference type="AlphaFoldDB" id="A0A4R4E2K4"/>
<evidence type="ECO:0000313" key="3">
    <source>
        <dbReference type="Proteomes" id="UP000295164"/>
    </source>
</evidence>
<keyword evidence="3" id="KW-1185">Reference proteome</keyword>
<sequence length="208" mass="23807">MPRPIDLATWPRRDHFQFFRRFEEPFFGLCVELDCTAAYRRVKEEGTSFFLHYLWCSLKAANETEPFRYRISGDEVLEYESVHASPTINRPDGTFGFAYMDYQSDRTVFLRAAALERDRVQAGSGLVPAVSGENVIHYSSMPWIRFTGLSHARAFSFADSCPKIAFGRMTNVGGRLLLPVSLHAHHALMDGFHAGQFLERFESLLREA</sequence>
<dbReference type="EMBL" id="SKFH01000005">
    <property type="protein sequence ID" value="TCZ73686.1"/>
    <property type="molecule type" value="Genomic_DNA"/>
</dbReference>
<dbReference type="GO" id="GO:0008811">
    <property type="term" value="F:chloramphenicol O-acetyltransferase activity"/>
    <property type="evidence" value="ECO:0007669"/>
    <property type="project" value="InterPro"/>
</dbReference>
<dbReference type="Pfam" id="PF00302">
    <property type="entry name" value="CAT"/>
    <property type="match status" value="1"/>
</dbReference>
<dbReference type="Gene3D" id="3.30.559.10">
    <property type="entry name" value="Chloramphenicol acetyltransferase-like domain"/>
    <property type="match status" value="1"/>
</dbReference>
<dbReference type="InterPro" id="IPR023213">
    <property type="entry name" value="CAT-like_dom_sf"/>
</dbReference>
<evidence type="ECO:0000256" key="1">
    <source>
        <dbReference type="PIRSR" id="PIRSR000440-1"/>
    </source>
</evidence>